<dbReference type="OrthoDB" id="1000228at2759"/>
<dbReference type="InterPro" id="IPR002110">
    <property type="entry name" value="Ankyrin_rpt"/>
</dbReference>
<evidence type="ECO:0000256" key="6">
    <source>
        <dbReference type="ARBA" id="ARBA00023136"/>
    </source>
</evidence>
<keyword evidence="6 8" id="KW-0472">Membrane</keyword>
<dbReference type="Pfam" id="PF12796">
    <property type="entry name" value="Ank_2"/>
    <property type="match status" value="1"/>
</dbReference>
<keyword evidence="5 7" id="KW-0040">ANK repeat</keyword>
<keyword evidence="4 8" id="KW-1133">Transmembrane helix</keyword>
<protein>
    <submittedName>
        <fullName evidence="11">Uncharacterized protein LOC111274173</fullName>
    </submittedName>
</protein>
<dbReference type="Pfam" id="PF13962">
    <property type="entry name" value="PGG"/>
    <property type="match status" value="1"/>
</dbReference>
<dbReference type="SMART" id="SM00248">
    <property type="entry name" value="ANK"/>
    <property type="match status" value="2"/>
</dbReference>
<evidence type="ECO:0000256" key="8">
    <source>
        <dbReference type="SAM" id="Phobius"/>
    </source>
</evidence>
<dbReference type="GO" id="GO:0005886">
    <property type="term" value="C:plasma membrane"/>
    <property type="evidence" value="ECO:0007669"/>
    <property type="project" value="TreeGrafter"/>
</dbReference>
<feature type="transmembrane region" description="Helical" evidence="8">
    <location>
        <begin position="268"/>
        <end position="284"/>
    </location>
</feature>
<evidence type="ECO:0000259" key="9">
    <source>
        <dbReference type="Pfam" id="PF13962"/>
    </source>
</evidence>
<evidence type="ECO:0000256" key="5">
    <source>
        <dbReference type="ARBA" id="ARBA00023043"/>
    </source>
</evidence>
<dbReference type="PANTHER" id="PTHR24186:SF37">
    <property type="entry name" value="PGG DOMAIN-CONTAINING PROTEIN"/>
    <property type="match status" value="1"/>
</dbReference>
<comment type="subcellular location">
    <subcellularLocation>
        <location evidence="1">Membrane</location>
        <topology evidence="1">Multi-pass membrane protein</topology>
    </subcellularLocation>
</comment>
<evidence type="ECO:0000256" key="3">
    <source>
        <dbReference type="ARBA" id="ARBA00022737"/>
    </source>
</evidence>
<dbReference type="PROSITE" id="PS50297">
    <property type="entry name" value="ANK_REP_REGION"/>
    <property type="match status" value="1"/>
</dbReference>
<evidence type="ECO:0000256" key="2">
    <source>
        <dbReference type="ARBA" id="ARBA00022692"/>
    </source>
</evidence>
<keyword evidence="3" id="KW-0677">Repeat</keyword>
<evidence type="ECO:0000256" key="7">
    <source>
        <dbReference type="PROSITE-ProRule" id="PRU00023"/>
    </source>
</evidence>
<dbReference type="GeneID" id="111274173"/>
<evidence type="ECO:0000313" key="10">
    <source>
        <dbReference type="Proteomes" id="UP000515121"/>
    </source>
</evidence>
<dbReference type="Proteomes" id="UP000515121">
    <property type="component" value="Unplaced"/>
</dbReference>
<proteinExistence type="predicted"/>
<dbReference type="RefSeq" id="XP_022714540.1">
    <property type="nucleotide sequence ID" value="XM_022858805.1"/>
</dbReference>
<keyword evidence="10" id="KW-1185">Reference proteome</keyword>
<evidence type="ECO:0000256" key="1">
    <source>
        <dbReference type="ARBA" id="ARBA00004141"/>
    </source>
</evidence>
<feature type="transmembrane region" description="Helical" evidence="8">
    <location>
        <begin position="240"/>
        <end position="259"/>
    </location>
</feature>
<dbReference type="InterPro" id="IPR026961">
    <property type="entry name" value="PGG_dom"/>
</dbReference>
<dbReference type="SUPFAM" id="SSF48403">
    <property type="entry name" value="Ankyrin repeat"/>
    <property type="match status" value="1"/>
</dbReference>
<evidence type="ECO:0000313" key="11">
    <source>
        <dbReference type="RefSeq" id="XP_022714540.1"/>
    </source>
</evidence>
<accession>A0A6P5WES5</accession>
<gene>
    <name evidence="11" type="primary">LOC111274173</name>
</gene>
<organism evidence="10 11">
    <name type="scientific">Durio zibethinus</name>
    <name type="common">Durian</name>
    <dbReference type="NCBI Taxonomy" id="66656"/>
    <lineage>
        <taxon>Eukaryota</taxon>
        <taxon>Viridiplantae</taxon>
        <taxon>Streptophyta</taxon>
        <taxon>Embryophyta</taxon>
        <taxon>Tracheophyta</taxon>
        <taxon>Spermatophyta</taxon>
        <taxon>Magnoliopsida</taxon>
        <taxon>eudicotyledons</taxon>
        <taxon>Gunneridae</taxon>
        <taxon>Pentapetalae</taxon>
        <taxon>rosids</taxon>
        <taxon>malvids</taxon>
        <taxon>Malvales</taxon>
        <taxon>Malvaceae</taxon>
        <taxon>Helicteroideae</taxon>
        <taxon>Durio</taxon>
    </lineage>
</organism>
<dbReference type="PROSITE" id="PS50088">
    <property type="entry name" value="ANK_REPEAT"/>
    <property type="match status" value="1"/>
</dbReference>
<dbReference type="InterPro" id="IPR036770">
    <property type="entry name" value="Ankyrin_rpt-contain_sf"/>
</dbReference>
<reference evidence="11" key="1">
    <citation type="submission" date="2025-08" db="UniProtKB">
        <authorList>
            <consortium name="RefSeq"/>
        </authorList>
    </citation>
    <scope>IDENTIFICATION</scope>
    <source>
        <tissue evidence="11">Fruit stalk</tissue>
    </source>
</reference>
<sequence>MVLDEEGRIPLHLAVMRGQVEVIHELINAQPESVLEKLNGTTVLHLAVKYNQLKALKQLVTQLKENEVFDFTDHLGNTILHSATMLKQSEKSINPRDFKGLEIEDILIKAGCRRSTDQNTNPPNTVPSQSQSVPVVVGETQVKADTVGLKGKIKSAYRKCKNYLKHQSNWVEEMQGTLLLVATLTATISFQVAISPLGGVWQQDYTDITAGEFKCDLHYGKCVAGNAVLAYVYPDDYLSLVKYAIISFIASLSVVLLAISGLPFKNKFCTWLLTIAMMFAITFAY</sequence>
<feature type="transmembrane region" description="Helical" evidence="8">
    <location>
        <begin position="176"/>
        <end position="194"/>
    </location>
</feature>
<dbReference type="AlphaFoldDB" id="A0A6P5WES5"/>
<keyword evidence="2 8" id="KW-0812">Transmembrane</keyword>
<feature type="domain" description="PGG" evidence="9">
    <location>
        <begin position="169"/>
        <end position="282"/>
    </location>
</feature>
<feature type="repeat" description="ANK" evidence="7">
    <location>
        <begin position="6"/>
        <end position="28"/>
    </location>
</feature>
<dbReference type="KEGG" id="dzi:111274173"/>
<dbReference type="PANTHER" id="PTHR24186">
    <property type="entry name" value="PROTEIN PHOSPHATASE 1 REGULATORY SUBUNIT"/>
    <property type="match status" value="1"/>
</dbReference>
<evidence type="ECO:0000256" key="4">
    <source>
        <dbReference type="ARBA" id="ARBA00022989"/>
    </source>
</evidence>
<dbReference type="Gene3D" id="1.25.40.20">
    <property type="entry name" value="Ankyrin repeat-containing domain"/>
    <property type="match status" value="1"/>
</dbReference>
<name>A0A6P5WES5_DURZI</name>